<reference evidence="2" key="1">
    <citation type="journal article" date="2014" name="Front. Microbiol.">
        <title>High frequency of phylogenetically diverse reductive dehalogenase-homologous genes in deep subseafloor sedimentary metagenomes.</title>
        <authorList>
            <person name="Kawai M."/>
            <person name="Futagami T."/>
            <person name="Toyoda A."/>
            <person name="Takaki Y."/>
            <person name="Nishi S."/>
            <person name="Hori S."/>
            <person name="Arai W."/>
            <person name="Tsubouchi T."/>
            <person name="Morono Y."/>
            <person name="Uchiyama I."/>
            <person name="Ito T."/>
            <person name="Fujiyama A."/>
            <person name="Inagaki F."/>
            <person name="Takami H."/>
        </authorList>
    </citation>
    <scope>NUCLEOTIDE SEQUENCE</scope>
    <source>
        <strain evidence="2">Expedition CK06-06</strain>
    </source>
</reference>
<sequence length="310" mass="33136">EFALGDRIASKADKVNKSVRIAVAVATGVVLIGILAWPLAAPPEPSGAVSLLDSTISLGDAITLAILAFLAGLIAYFLSWPYGREIGILAAPSGLAIWAVRCGSMAGLMQRTAPAQRQALFATIKWEPVFWLAIVAAGFAGVLLAQKISGRKVEPVASKGKSNSRLNMYLNTAVALVGSVLIAQFCITIFAQDVRMLDDQLRRLVVAQPAVGQVVFAVLLSFGLAAFVVKAFLNVSYIWPTIASALVTAFAITIYVKQDVLQHLVERHPAALFSNAVIAILPVQMVAFGTLGSIAGYWMAVRYIYWRKHA</sequence>
<keyword evidence="1" id="KW-0812">Transmembrane</keyword>
<comment type="caution">
    <text evidence="2">The sequence shown here is derived from an EMBL/GenBank/DDBJ whole genome shotgun (WGS) entry which is preliminary data.</text>
</comment>
<feature type="transmembrane region" description="Helical" evidence="1">
    <location>
        <begin position="61"/>
        <end position="79"/>
    </location>
</feature>
<feature type="non-terminal residue" evidence="2">
    <location>
        <position position="1"/>
    </location>
</feature>
<gene>
    <name evidence="2" type="ORF">S12H4_14714</name>
</gene>
<keyword evidence="1" id="KW-1133">Transmembrane helix</keyword>
<feature type="transmembrane region" description="Helical" evidence="1">
    <location>
        <begin position="166"/>
        <end position="190"/>
    </location>
</feature>
<feature type="transmembrane region" description="Helical" evidence="1">
    <location>
        <begin position="276"/>
        <end position="300"/>
    </location>
</feature>
<protein>
    <submittedName>
        <fullName evidence="2">Uncharacterized protein</fullName>
    </submittedName>
</protein>
<name>X1RT11_9ZZZZ</name>
<feature type="transmembrane region" description="Helical" evidence="1">
    <location>
        <begin position="210"/>
        <end position="229"/>
    </location>
</feature>
<dbReference type="EMBL" id="BARW01007031">
    <property type="protein sequence ID" value="GAI83887.1"/>
    <property type="molecule type" value="Genomic_DNA"/>
</dbReference>
<proteinExistence type="predicted"/>
<feature type="transmembrane region" description="Helical" evidence="1">
    <location>
        <begin position="129"/>
        <end position="145"/>
    </location>
</feature>
<evidence type="ECO:0000256" key="1">
    <source>
        <dbReference type="SAM" id="Phobius"/>
    </source>
</evidence>
<evidence type="ECO:0000313" key="2">
    <source>
        <dbReference type="EMBL" id="GAI83887.1"/>
    </source>
</evidence>
<keyword evidence="1" id="KW-0472">Membrane</keyword>
<feature type="transmembrane region" description="Helical" evidence="1">
    <location>
        <begin position="236"/>
        <end position="256"/>
    </location>
</feature>
<feature type="transmembrane region" description="Helical" evidence="1">
    <location>
        <begin position="86"/>
        <end position="109"/>
    </location>
</feature>
<organism evidence="2">
    <name type="scientific">marine sediment metagenome</name>
    <dbReference type="NCBI Taxonomy" id="412755"/>
    <lineage>
        <taxon>unclassified sequences</taxon>
        <taxon>metagenomes</taxon>
        <taxon>ecological metagenomes</taxon>
    </lineage>
</organism>
<dbReference type="AlphaFoldDB" id="X1RT11"/>
<feature type="transmembrane region" description="Helical" evidence="1">
    <location>
        <begin position="21"/>
        <end position="41"/>
    </location>
</feature>
<accession>X1RT11</accession>